<organism evidence="7 8">
    <name type="scientific">Plectus sambesii</name>
    <dbReference type="NCBI Taxonomy" id="2011161"/>
    <lineage>
        <taxon>Eukaryota</taxon>
        <taxon>Metazoa</taxon>
        <taxon>Ecdysozoa</taxon>
        <taxon>Nematoda</taxon>
        <taxon>Chromadorea</taxon>
        <taxon>Plectida</taxon>
        <taxon>Plectina</taxon>
        <taxon>Plectoidea</taxon>
        <taxon>Plectidae</taxon>
        <taxon>Plectus</taxon>
    </lineage>
</organism>
<feature type="transmembrane region" description="Helical" evidence="5">
    <location>
        <begin position="55"/>
        <end position="76"/>
    </location>
</feature>
<dbReference type="WBParaSite" id="PSAMB.scaffold10137size4314.g33096.t1">
    <property type="protein sequence ID" value="PSAMB.scaffold10137size4314.g33096.t1"/>
    <property type="gene ID" value="PSAMB.scaffold10137size4314.g33096"/>
</dbReference>
<dbReference type="InterPro" id="IPR017452">
    <property type="entry name" value="GPCR_Rhodpsn_7TM"/>
</dbReference>
<dbReference type="PANTHER" id="PTHR46955:SF3">
    <property type="entry name" value="G_PROTEIN_RECEP_F1_2 DOMAIN-CONTAINING PROTEIN"/>
    <property type="match status" value="1"/>
</dbReference>
<evidence type="ECO:0000256" key="4">
    <source>
        <dbReference type="ARBA" id="ARBA00023136"/>
    </source>
</evidence>
<evidence type="ECO:0000313" key="8">
    <source>
        <dbReference type="WBParaSite" id="PSAMB.scaffold10137size4314.g33096.t1"/>
    </source>
</evidence>
<evidence type="ECO:0000256" key="5">
    <source>
        <dbReference type="SAM" id="Phobius"/>
    </source>
</evidence>
<feature type="domain" description="G-protein coupled receptors family 1 profile" evidence="6">
    <location>
        <begin position="35"/>
        <end position="172"/>
    </location>
</feature>
<name>A0A914UH12_9BILA</name>
<dbReference type="InterPro" id="IPR052322">
    <property type="entry name" value="Mito_rRNA_Mtase_NSUN4"/>
</dbReference>
<evidence type="ECO:0000256" key="2">
    <source>
        <dbReference type="ARBA" id="ARBA00022692"/>
    </source>
</evidence>
<feature type="transmembrane region" description="Helical" evidence="5">
    <location>
        <begin position="96"/>
        <end position="118"/>
    </location>
</feature>
<sequence length="172" mass="19168">MSHYNSSTYFETLSFTQFIIVQALCIPIGIFAVIGNAVVLLAYTKYKMMRKVPCAHLIAALSTCDLINGVGSIVLGLSRMYIPLFDYYDFTRFYCIATGTCWIIAMEMGQIITIAIALDRLIAMSWPLSYSTRNHRSFAKGASLCSLFTGIIFIVLSAVGIDLTELPDRCTW</sequence>
<evidence type="ECO:0000256" key="1">
    <source>
        <dbReference type="ARBA" id="ARBA00004370"/>
    </source>
</evidence>
<dbReference type="GO" id="GO:0016020">
    <property type="term" value="C:membrane"/>
    <property type="evidence" value="ECO:0007669"/>
    <property type="project" value="UniProtKB-SubCell"/>
</dbReference>
<feature type="transmembrane region" description="Helical" evidence="5">
    <location>
        <begin position="138"/>
        <end position="159"/>
    </location>
</feature>
<feature type="transmembrane region" description="Helical" evidence="5">
    <location>
        <begin position="20"/>
        <end position="43"/>
    </location>
</feature>
<dbReference type="PANTHER" id="PTHR46955">
    <property type="entry name" value="PROTEIN CBG01349-RELATED"/>
    <property type="match status" value="1"/>
</dbReference>
<dbReference type="InterPro" id="IPR000276">
    <property type="entry name" value="GPCR_Rhodpsn"/>
</dbReference>
<comment type="subcellular location">
    <subcellularLocation>
        <location evidence="1">Membrane</location>
    </subcellularLocation>
</comment>
<keyword evidence="2 5" id="KW-0812">Transmembrane</keyword>
<dbReference type="SUPFAM" id="SSF81321">
    <property type="entry name" value="Family A G protein-coupled receptor-like"/>
    <property type="match status" value="1"/>
</dbReference>
<keyword evidence="7" id="KW-1185">Reference proteome</keyword>
<dbReference type="GO" id="GO:0004930">
    <property type="term" value="F:G protein-coupled receptor activity"/>
    <property type="evidence" value="ECO:0007669"/>
    <property type="project" value="InterPro"/>
</dbReference>
<dbReference type="Pfam" id="PF00001">
    <property type="entry name" value="7tm_1"/>
    <property type="match status" value="1"/>
</dbReference>
<dbReference type="PROSITE" id="PS50262">
    <property type="entry name" value="G_PROTEIN_RECEP_F1_2"/>
    <property type="match status" value="1"/>
</dbReference>
<dbReference type="CDD" id="cd00637">
    <property type="entry name" value="7tm_classA_rhodopsin-like"/>
    <property type="match status" value="1"/>
</dbReference>
<dbReference type="AlphaFoldDB" id="A0A914UH12"/>
<protein>
    <submittedName>
        <fullName evidence="8">G-protein coupled receptors family 1 profile domain-containing protein</fullName>
    </submittedName>
</protein>
<reference evidence="8" key="1">
    <citation type="submission" date="2022-11" db="UniProtKB">
        <authorList>
            <consortium name="WormBaseParasite"/>
        </authorList>
    </citation>
    <scope>IDENTIFICATION</scope>
</reference>
<proteinExistence type="predicted"/>
<evidence type="ECO:0000256" key="3">
    <source>
        <dbReference type="ARBA" id="ARBA00022989"/>
    </source>
</evidence>
<evidence type="ECO:0000313" key="7">
    <source>
        <dbReference type="Proteomes" id="UP000887566"/>
    </source>
</evidence>
<dbReference type="Proteomes" id="UP000887566">
    <property type="component" value="Unplaced"/>
</dbReference>
<dbReference type="Gene3D" id="1.20.1070.10">
    <property type="entry name" value="Rhodopsin 7-helix transmembrane proteins"/>
    <property type="match status" value="1"/>
</dbReference>
<accession>A0A914UH12</accession>
<keyword evidence="3 5" id="KW-1133">Transmembrane helix</keyword>
<keyword evidence="4 5" id="KW-0472">Membrane</keyword>
<evidence type="ECO:0000259" key="6">
    <source>
        <dbReference type="PROSITE" id="PS50262"/>
    </source>
</evidence>